<dbReference type="PROSITE" id="PS51257">
    <property type="entry name" value="PROKAR_LIPOPROTEIN"/>
    <property type="match status" value="1"/>
</dbReference>
<reference evidence="1" key="1">
    <citation type="submission" date="2018-05" db="EMBL/GenBank/DDBJ databases">
        <authorList>
            <person name="Lanie J.A."/>
            <person name="Ng W.-L."/>
            <person name="Kazmierczak K.M."/>
            <person name="Andrzejewski T.M."/>
            <person name="Davidsen T.M."/>
            <person name="Wayne K.J."/>
            <person name="Tettelin H."/>
            <person name="Glass J.I."/>
            <person name="Rusch D."/>
            <person name="Podicherti R."/>
            <person name="Tsui H.-C.T."/>
            <person name="Winkler M.E."/>
        </authorList>
    </citation>
    <scope>NUCLEOTIDE SEQUENCE</scope>
</reference>
<dbReference type="AlphaFoldDB" id="A0A381QVP4"/>
<accession>A0A381QVP4</accession>
<evidence type="ECO:0000313" key="1">
    <source>
        <dbReference type="EMBL" id="SUZ82649.1"/>
    </source>
</evidence>
<protein>
    <submittedName>
        <fullName evidence="1">Uncharacterized protein</fullName>
    </submittedName>
</protein>
<name>A0A381QVP4_9ZZZZ</name>
<dbReference type="EMBL" id="UINC01001516">
    <property type="protein sequence ID" value="SUZ82649.1"/>
    <property type="molecule type" value="Genomic_DNA"/>
</dbReference>
<sequence length="68" mass="7907">MKNKWILMILPAIWLGGACETTKNSSFYVKARNPEELKVHAFERCGRKYKVLAYEDDTVRIECLGKKD</sequence>
<organism evidence="1">
    <name type="scientific">marine metagenome</name>
    <dbReference type="NCBI Taxonomy" id="408172"/>
    <lineage>
        <taxon>unclassified sequences</taxon>
        <taxon>metagenomes</taxon>
        <taxon>ecological metagenomes</taxon>
    </lineage>
</organism>
<gene>
    <name evidence="1" type="ORF">METZ01_LOCUS35503</name>
</gene>
<proteinExistence type="predicted"/>